<accession>A0A645JIL9</accession>
<proteinExistence type="predicted"/>
<protein>
    <submittedName>
        <fullName evidence="1">Uncharacterized protein</fullName>
    </submittedName>
</protein>
<gene>
    <name evidence="1" type="ORF">SDC9_211033</name>
</gene>
<comment type="caution">
    <text evidence="1">The sequence shown here is derived from an EMBL/GenBank/DDBJ whole genome shotgun (WGS) entry which is preliminary data.</text>
</comment>
<reference evidence="1" key="1">
    <citation type="submission" date="2019-08" db="EMBL/GenBank/DDBJ databases">
        <authorList>
            <person name="Kucharzyk K."/>
            <person name="Murdoch R.W."/>
            <person name="Higgins S."/>
            <person name="Loffler F."/>
        </authorList>
    </citation>
    <scope>NUCLEOTIDE SEQUENCE</scope>
</reference>
<organism evidence="1">
    <name type="scientific">bioreactor metagenome</name>
    <dbReference type="NCBI Taxonomy" id="1076179"/>
    <lineage>
        <taxon>unclassified sequences</taxon>
        <taxon>metagenomes</taxon>
        <taxon>ecological metagenomes</taxon>
    </lineage>
</organism>
<evidence type="ECO:0000313" key="1">
    <source>
        <dbReference type="EMBL" id="MPN63276.1"/>
    </source>
</evidence>
<dbReference type="AlphaFoldDB" id="A0A645JIL9"/>
<dbReference type="EMBL" id="VSSQ01142439">
    <property type="protein sequence ID" value="MPN63276.1"/>
    <property type="molecule type" value="Genomic_DNA"/>
</dbReference>
<name>A0A645JIL9_9ZZZZ</name>
<sequence>MKLDFVTFVESVKDPKKPNGGEIKKKTSPSLDLYQDQVVLNSGEVIFKAIETGEYKLLPFGTFVREVAPKK</sequence>